<accession>A0ACC2QSQ3</accession>
<proteinExistence type="predicted"/>
<comment type="caution">
    <text evidence="1">The sequence shown here is derived from an EMBL/GenBank/DDBJ whole genome shotgun (WGS) entry which is preliminary data.</text>
</comment>
<organism evidence="1 2">
    <name type="scientific">Mythimna loreyi</name>
    <dbReference type="NCBI Taxonomy" id="667449"/>
    <lineage>
        <taxon>Eukaryota</taxon>
        <taxon>Metazoa</taxon>
        <taxon>Ecdysozoa</taxon>
        <taxon>Arthropoda</taxon>
        <taxon>Hexapoda</taxon>
        <taxon>Insecta</taxon>
        <taxon>Pterygota</taxon>
        <taxon>Neoptera</taxon>
        <taxon>Endopterygota</taxon>
        <taxon>Lepidoptera</taxon>
        <taxon>Glossata</taxon>
        <taxon>Ditrysia</taxon>
        <taxon>Noctuoidea</taxon>
        <taxon>Noctuidae</taxon>
        <taxon>Noctuinae</taxon>
        <taxon>Hadenini</taxon>
        <taxon>Mythimna</taxon>
    </lineage>
</organism>
<sequence length="119" mass="13923">MLNKYTYSQHNCSNTYYCSSKLRGCRASVKLEKSGQVEKVRGRQYEWIPTPRGRYLLMLNQFTYSQDHSTLTYYCSSKLKGCKASVKLDKDGNIEKLRDVHLHEPPKYLRTNTGNYVKL</sequence>
<dbReference type="Proteomes" id="UP001231649">
    <property type="component" value="Chromosome 8"/>
</dbReference>
<dbReference type="EMBL" id="CM056784">
    <property type="protein sequence ID" value="KAJ8724566.1"/>
    <property type="molecule type" value="Genomic_DNA"/>
</dbReference>
<keyword evidence="2" id="KW-1185">Reference proteome</keyword>
<evidence type="ECO:0000313" key="2">
    <source>
        <dbReference type="Proteomes" id="UP001231649"/>
    </source>
</evidence>
<name>A0ACC2QSQ3_9NEOP</name>
<evidence type="ECO:0000313" key="1">
    <source>
        <dbReference type="EMBL" id="KAJ8724566.1"/>
    </source>
</evidence>
<protein>
    <submittedName>
        <fullName evidence="1">Uncharacterized protein</fullName>
    </submittedName>
</protein>
<gene>
    <name evidence="1" type="ORF">PYW08_016040</name>
</gene>
<reference evidence="1" key="1">
    <citation type="submission" date="2023-03" db="EMBL/GenBank/DDBJ databases">
        <title>Chromosome-level genomes of two armyworms, Mythimna separata and Mythimna loreyi, provide insights into the biosynthesis and reception of sex pheromones.</title>
        <authorList>
            <person name="Zhao H."/>
        </authorList>
    </citation>
    <scope>NUCLEOTIDE SEQUENCE</scope>
    <source>
        <strain evidence="1">BeijingLab</strain>
    </source>
</reference>